<sequence length="738" mass="83922">MKENNHTTQQNTFELLAPAGSLAIFKAVVAAGADAVYVGGSKFGARAYADNFSDEELLEALDYAHLYGRRVYLTVNTLLKNSEIEQVCAYLQPFYEHGLDAVLVQDFGVLTAIHERFPDLAIHTSTQMTVTGVEAARLFSGYGVTRMVMARELSLNEMKRIREETGMELEAFVHGALCYCYSGQCLFSSMLGGRSGNRGRCAQPCRLPYAVMDEKHREYKKDAYVLSLKDMCGIKDLRGLADAGVYSLKIEGRMKQIPYAAGVVSYYRKYIDLFLSGQETQVSEGDYRAVLALGNRCGFTDGYYHRHNGSDMVTFTKPNYEKTNEALQQQILRTYENGAAKIPVRGELVLHQGQAAHYRVKTQTVSAEISGMEVMQAQKKPLLAEDVKSRMEKTGDTPFVMEDLSIRIEDGVFLPNGALNQLRREALAELQKKMLKPYQRQEHPQKAAEEKLPEACEKREKRKECVFAVTGERRQLAPVLESSCVTSVCLDMEAYDRSTIMEELKEDANAVMQKDKEVYLAMPRIFRAGTAEWVRQILPDIKRMGFAGVLVRNYEEMALAKETFLGSEIITDHNLYCYNDQAVRAFAGQGVTKNTVPLELNRSEIKRRYNEESTMMLYGYYPLMTSAQCVHANTRGCDKKRGLSYLKDRYQVQFPVKNFCTYCYNVVYNSLPVLLFSNLEELKKAGIRDFRMDFTMESAKETKAILKLYEEFAAGSRRQYPKEWENRYTNGHYKRGVE</sequence>
<dbReference type="OrthoDB" id="9807498at2"/>
<name>A0A0M6WN96_9FIRM</name>
<feature type="domain" description="Peptidase U32 collagenase" evidence="1">
    <location>
        <begin position="322"/>
        <end position="434"/>
    </location>
</feature>
<dbReference type="Pfam" id="PF12392">
    <property type="entry name" value="DUF3656"/>
    <property type="match status" value="1"/>
</dbReference>
<dbReference type="InterPro" id="IPR001539">
    <property type="entry name" value="Peptidase_U32"/>
</dbReference>
<dbReference type="PANTHER" id="PTHR30217:SF10">
    <property type="entry name" value="23S RRNA 5-HYDROXYCYTIDINE C2501 SYNTHASE"/>
    <property type="match status" value="1"/>
</dbReference>
<dbReference type="RefSeq" id="WP_055067865.1">
    <property type="nucleotide sequence ID" value="NZ_CP173697.1"/>
</dbReference>
<dbReference type="Proteomes" id="UP000049979">
    <property type="component" value="Unassembled WGS sequence"/>
</dbReference>
<evidence type="ECO:0000259" key="1">
    <source>
        <dbReference type="Pfam" id="PF12392"/>
    </source>
</evidence>
<keyword evidence="3" id="KW-1185">Reference proteome</keyword>
<dbReference type="Pfam" id="PF01136">
    <property type="entry name" value="Peptidase_U32"/>
    <property type="match status" value="2"/>
</dbReference>
<evidence type="ECO:0000313" key="2">
    <source>
        <dbReference type="EMBL" id="CRL38318.1"/>
    </source>
</evidence>
<reference evidence="3" key="1">
    <citation type="submission" date="2015-05" db="EMBL/GenBank/DDBJ databases">
        <authorList>
            <consortium name="Pathogen Informatics"/>
        </authorList>
    </citation>
    <scope>NUCLEOTIDE SEQUENCE [LARGE SCALE GENOMIC DNA]</scope>
    <source>
        <strain evidence="3">M72</strain>
    </source>
</reference>
<gene>
    <name evidence="2" type="ORF">M72_06421</name>
</gene>
<organism evidence="2 3">
    <name type="scientific">Roseburia faecis</name>
    <dbReference type="NCBI Taxonomy" id="301302"/>
    <lineage>
        <taxon>Bacteria</taxon>
        <taxon>Bacillati</taxon>
        <taxon>Bacillota</taxon>
        <taxon>Clostridia</taxon>
        <taxon>Lachnospirales</taxon>
        <taxon>Lachnospiraceae</taxon>
        <taxon>Roseburia</taxon>
    </lineage>
</organism>
<dbReference type="InterPro" id="IPR020988">
    <property type="entry name" value="Pept_U32_collagenase"/>
</dbReference>
<accession>A0A0M6WN96</accession>
<protein>
    <submittedName>
        <fullName evidence="2">Peptidase, U32 family protein</fullName>
    </submittedName>
</protein>
<evidence type="ECO:0000313" key="3">
    <source>
        <dbReference type="Proteomes" id="UP000049979"/>
    </source>
</evidence>
<proteinExistence type="predicted"/>
<dbReference type="PANTHER" id="PTHR30217">
    <property type="entry name" value="PEPTIDASE U32 FAMILY"/>
    <property type="match status" value="1"/>
</dbReference>
<dbReference type="STRING" id="301302.ERS852420_00538"/>
<dbReference type="AlphaFoldDB" id="A0A0M6WN96"/>
<dbReference type="InterPro" id="IPR051454">
    <property type="entry name" value="RNA/ubiquinone_mod_enzymes"/>
</dbReference>
<dbReference type="EMBL" id="CVRR01000019">
    <property type="protein sequence ID" value="CRL38318.1"/>
    <property type="molecule type" value="Genomic_DNA"/>
</dbReference>